<dbReference type="CDD" id="cd18012">
    <property type="entry name" value="DEXQc_arch_SWI2_SNF2"/>
    <property type="match status" value="1"/>
</dbReference>
<protein>
    <submittedName>
        <fullName evidence="4">Superfamily II DNA or RNA helicase, SNF2 family</fullName>
    </submittedName>
</protein>
<dbReference type="CDD" id="cd18793">
    <property type="entry name" value="SF2_C_SNF"/>
    <property type="match status" value="1"/>
</dbReference>
<dbReference type="GO" id="GO:0004386">
    <property type="term" value="F:helicase activity"/>
    <property type="evidence" value="ECO:0007669"/>
    <property type="project" value="UniProtKB-KW"/>
</dbReference>
<feature type="domain" description="Helicase ATP-binding" evidence="2">
    <location>
        <begin position="487"/>
        <end position="650"/>
    </location>
</feature>
<dbReference type="SMART" id="SM00487">
    <property type="entry name" value="DEXDc"/>
    <property type="match status" value="1"/>
</dbReference>
<accession>A0A0V8HCR1</accession>
<sequence length="943" mass="108717">MLKLSSVKINVDATKYGDRFFLTAENGEGEELHPSQWKSQLFLWHEDTHYGTLLQDRMADGGVDVSQWELLTLLALEHFSGMVEWDWDETGQACNAIAPVLYEAIEAGRWLPRFDEWQETGMQFHIPDEVWENFNEDFWQQDLPEGPSLAALTQQWFEGSLNEAMAAGGSEAMKRIQKLKESTLTSEELHAYFDEKRWSEWIRGEEDEELPFSIGLRISEPLDEDETWQLETILRDRKREKRVISLTEDTVPTGWKPYLPQVKEEQERWLKMIPMLRESDGTLTDSLSEHDAWEFLSVLSEKLIDLNIEILLPSWWEAMKDAQVLVKAKLKNTDTSYRPSFVGLNAMLDFDWRLSMNGVNLSEDDFNKLVDDQRRLVKIRGQWMKLDPAMIRRIQQMMTKAKQEGISIQDMLEQELVPRDEEDGDGLEADDEYDPYKYARIQLELNRSLKKLVSQLTNVSSIPLVETPDAFHGELRPYQQLGMSWMLFLRKFGFGACLADDMGLGKTVQLITYLLHVKAVEKPETPSLIIAPTSVLGNWQREIEKFATDLKVHLHYGSSRAKDENFSERISGMDIVLTSYGLSHIDFDELSDVEWSSISLDEAQNIKNANTKQSRAIRKLNGKHHIALTGTPMENRLSELWSIFDFLNHGYLGGFAQYQKNYIAPIEKDESQEKVRELQAKIKPFLLRRTKKDPEVELNLPEKIEQKEYCSLTAEQAALYEQLVQETLTKVETLSGFERKGLILQMLNQLKQLCNHPALYLKEPDPRSILTRSEKMQKLKDIVEAALESGEGTLIFTQYISMGEMIQEVMKKEFGVDVPFLNGSMAKAKRDDLVDRFQNGDFPVFLLSLKAGGTGLNLTAANHVVHYDRWWNPAVENQATDRAYRIGQKRFVHVHKLVSSGTLEEKIDAMLEKKQALNDEIIRSDQWVTELSDQDLESLLVLE</sequence>
<keyword evidence="5" id="KW-1185">Reference proteome</keyword>
<evidence type="ECO:0000259" key="3">
    <source>
        <dbReference type="PROSITE" id="PS51194"/>
    </source>
</evidence>
<dbReference type="Pfam" id="PF00176">
    <property type="entry name" value="SNF2-rel_dom"/>
    <property type="match status" value="1"/>
</dbReference>
<evidence type="ECO:0000259" key="2">
    <source>
        <dbReference type="PROSITE" id="PS51192"/>
    </source>
</evidence>
<keyword evidence="1" id="KW-0378">Hydrolase</keyword>
<dbReference type="Gene3D" id="3.40.50.10810">
    <property type="entry name" value="Tandem AAA-ATPase domain"/>
    <property type="match status" value="1"/>
</dbReference>
<dbReference type="InterPro" id="IPR000330">
    <property type="entry name" value="SNF2_N"/>
</dbReference>
<dbReference type="InterPro" id="IPR001650">
    <property type="entry name" value="Helicase_C-like"/>
</dbReference>
<keyword evidence="4" id="KW-0547">Nucleotide-binding</keyword>
<dbReference type="InterPro" id="IPR049730">
    <property type="entry name" value="SNF2/RAD54-like_C"/>
</dbReference>
<dbReference type="RefSeq" id="WP_058299409.1">
    <property type="nucleotide sequence ID" value="NZ_FMAU01000004.1"/>
</dbReference>
<keyword evidence="4" id="KW-0347">Helicase</keyword>
<keyword evidence="4" id="KW-0067">ATP-binding</keyword>
<dbReference type="AlphaFoldDB" id="A0A0V8HCR1"/>
<name>A0A0V8HCR1_9BACI</name>
<gene>
    <name evidence="4" type="ORF">GA0061094_3436</name>
</gene>
<evidence type="ECO:0000313" key="4">
    <source>
        <dbReference type="EMBL" id="SCC24783.1"/>
    </source>
</evidence>
<evidence type="ECO:0000256" key="1">
    <source>
        <dbReference type="ARBA" id="ARBA00022801"/>
    </source>
</evidence>
<organism evidence="4 5">
    <name type="scientific">[Bacillus] enclensis</name>
    <dbReference type="NCBI Taxonomy" id="1402860"/>
    <lineage>
        <taxon>Bacteria</taxon>
        <taxon>Bacillati</taxon>
        <taxon>Bacillota</taxon>
        <taxon>Bacilli</taxon>
        <taxon>Bacillales</taxon>
        <taxon>Bacillaceae</taxon>
        <taxon>Rossellomorea</taxon>
    </lineage>
</organism>
<reference evidence="5" key="1">
    <citation type="submission" date="2016-08" db="EMBL/GenBank/DDBJ databases">
        <authorList>
            <person name="Varghese N."/>
            <person name="Submissions Spin"/>
        </authorList>
    </citation>
    <scope>NUCLEOTIDE SEQUENCE [LARGE SCALE GENOMIC DNA]</scope>
    <source>
        <strain evidence="5">SGD-1123</strain>
    </source>
</reference>
<dbReference type="GO" id="GO:0005524">
    <property type="term" value="F:ATP binding"/>
    <property type="evidence" value="ECO:0007669"/>
    <property type="project" value="InterPro"/>
</dbReference>
<proteinExistence type="predicted"/>
<dbReference type="SUPFAM" id="SSF52540">
    <property type="entry name" value="P-loop containing nucleoside triphosphate hydrolases"/>
    <property type="match status" value="2"/>
</dbReference>
<dbReference type="PANTHER" id="PTHR10799">
    <property type="entry name" value="SNF2/RAD54 HELICASE FAMILY"/>
    <property type="match status" value="1"/>
</dbReference>
<dbReference type="InterPro" id="IPR022138">
    <property type="entry name" value="DUF3670"/>
</dbReference>
<dbReference type="InterPro" id="IPR027417">
    <property type="entry name" value="P-loop_NTPase"/>
</dbReference>
<dbReference type="InterPro" id="IPR038718">
    <property type="entry name" value="SNF2-like_sf"/>
</dbReference>
<feature type="domain" description="Helicase C-terminal" evidence="3">
    <location>
        <begin position="778"/>
        <end position="937"/>
    </location>
</feature>
<dbReference type="SMART" id="SM00490">
    <property type="entry name" value="HELICc"/>
    <property type="match status" value="1"/>
</dbReference>
<dbReference type="Pfam" id="PF12419">
    <property type="entry name" value="DUF3670"/>
    <property type="match status" value="1"/>
</dbReference>
<evidence type="ECO:0000313" key="5">
    <source>
        <dbReference type="Proteomes" id="UP000181997"/>
    </source>
</evidence>
<dbReference type="InterPro" id="IPR014001">
    <property type="entry name" value="Helicase_ATP-bd"/>
</dbReference>
<dbReference type="FunFam" id="3.40.50.300:FF:000533">
    <property type="entry name" value="Helicase, Snf2 family"/>
    <property type="match status" value="1"/>
</dbReference>
<dbReference type="Gene3D" id="3.40.50.300">
    <property type="entry name" value="P-loop containing nucleotide triphosphate hydrolases"/>
    <property type="match status" value="1"/>
</dbReference>
<dbReference type="PROSITE" id="PS51194">
    <property type="entry name" value="HELICASE_CTER"/>
    <property type="match status" value="1"/>
</dbReference>
<dbReference type="EMBL" id="FMAU01000004">
    <property type="protein sequence ID" value="SCC24783.1"/>
    <property type="molecule type" value="Genomic_DNA"/>
</dbReference>
<dbReference type="OrthoDB" id="9760715at2"/>
<dbReference type="GO" id="GO:0016787">
    <property type="term" value="F:hydrolase activity"/>
    <property type="evidence" value="ECO:0007669"/>
    <property type="project" value="UniProtKB-KW"/>
</dbReference>
<dbReference type="Pfam" id="PF00271">
    <property type="entry name" value="Helicase_C"/>
    <property type="match status" value="1"/>
</dbReference>
<dbReference type="Proteomes" id="UP000181997">
    <property type="component" value="Unassembled WGS sequence"/>
</dbReference>
<dbReference type="PROSITE" id="PS51192">
    <property type="entry name" value="HELICASE_ATP_BIND_1"/>
    <property type="match status" value="1"/>
</dbReference>